<sequence length="338" mass="38104">MNGELFMNIRDDFLLYKNDNINQNVKLSAKSKRRMRKSKADNTLKSYSADWNDFTDWCEAHEVPPLPCTAETIVNYINDLADHAHANTVSRRITAISENHIAAGFYDNNPAKDGMVRNAMQAIRREKGTFQHGKAPILMETMSLLADLFDAGDLVSIRDKALLFLGFAGAFRRSELVAIQLRDITFSPQGMVIFIPQSKGDQLGHGSQIAIPYAPDPHTCAVIAVQDWIEAANIKDGPLFRGFKRNLDPRETQLSDKSVAIIVKKYMGMLGMNPDDFAGHSLRRGFATSAAQHDLDALSIMRQTRHKSEKMVHRYIEQGNLFKENPLNRMFGPTHRKD</sequence>
<evidence type="ECO:0000313" key="6">
    <source>
        <dbReference type="EMBL" id="SHI65282.1"/>
    </source>
</evidence>
<dbReference type="InterPro" id="IPR010998">
    <property type="entry name" value="Integrase_recombinase_N"/>
</dbReference>
<dbReference type="EMBL" id="FQYW01000009">
    <property type="protein sequence ID" value="SHI65282.1"/>
    <property type="molecule type" value="Genomic_DNA"/>
</dbReference>
<dbReference type="PROSITE" id="PS51898">
    <property type="entry name" value="TYR_RECOMBINASE"/>
    <property type="match status" value="1"/>
</dbReference>
<evidence type="ECO:0000313" key="7">
    <source>
        <dbReference type="Proteomes" id="UP000191240"/>
    </source>
</evidence>
<dbReference type="InterPro" id="IPR044068">
    <property type="entry name" value="CB"/>
</dbReference>
<dbReference type="RefSeq" id="WP_234985254.1">
    <property type="nucleotide sequence ID" value="NZ_FQYW01000009.1"/>
</dbReference>
<reference evidence="6 7" key="1">
    <citation type="submission" date="2016-11" db="EMBL/GenBank/DDBJ databases">
        <authorList>
            <person name="Jaros S."/>
            <person name="Januszkiewicz K."/>
            <person name="Wedrychowicz H."/>
        </authorList>
    </citation>
    <scope>NUCLEOTIDE SEQUENCE [LARGE SCALE GENOMIC DNA]</scope>
    <source>
        <strain evidence="6 7">DSM 3074</strain>
    </source>
</reference>
<dbReference type="GO" id="GO:0015074">
    <property type="term" value="P:DNA integration"/>
    <property type="evidence" value="ECO:0007669"/>
    <property type="project" value="InterPro"/>
</dbReference>
<evidence type="ECO:0000259" key="4">
    <source>
        <dbReference type="PROSITE" id="PS51898"/>
    </source>
</evidence>
<keyword evidence="2" id="KW-0233">DNA recombination</keyword>
<keyword evidence="1 3" id="KW-0238">DNA-binding</keyword>
<dbReference type="SUPFAM" id="SSF56349">
    <property type="entry name" value="DNA breaking-rejoining enzymes"/>
    <property type="match status" value="1"/>
</dbReference>
<feature type="domain" description="Core-binding (CB)" evidence="5">
    <location>
        <begin position="4"/>
        <end position="104"/>
    </location>
</feature>
<evidence type="ECO:0000256" key="1">
    <source>
        <dbReference type="ARBA" id="ARBA00023125"/>
    </source>
</evidence>
<feature type="domain" description="Tyr recombinase" evidence="4">
    <location>
        <begin position="132"/>
        <end position="328"/>
    </location>
</feature>
<dbReference type="PROSITE" id="PS51900">
    <property type="entry name" value="CB"/>
    <property type="match status" value="1"/>
</dbReference>
<name>A0A1M6CW82_9FIRM</name>
<dbReference type="Pfam" id="PF00589">
    <property type="entry name" value="Phage_integrase"/>
    <property type="match status" value="1"/>
</dbReference>
<dbReference type="CDD" id="cd00799">
    <property type="entry name" value="INT_Cre_C"/>
    <property type="match status" value="1"/>
</dbReference>
<dbReference type="InterPro" id="IPR011010">
    <property type="entry name" value="DNA_brk_join_enz"/>
</dbReference>
<dbReference type="PANTHER" id="PTHR34605">
    <property type="entry name" value="PHAGE_INTEGRASE DOMAIN-CONTAINING PROTEIN"/>
    <property type="match status" value="1"/>
</dbReference>
<accession>A0A1M6CW82</accession>
<gene>
    <name evidence="6" type="ORF">SAMN02745671_01252</name>
</gene>
<evidence type="ECO:0000259" key="5">
    <source>
        <dbReference type="PROSITE" id="PS51900"/>
    </source>
</evidence>
<dbReference type="InterPro" id="IPR013762">
    <property type="entry name" value="Integrase-like_cat_sf"/>
</dbReference>
<dbReference type="Proteomes" id="UP000191240">
    <property type="component" value="Unassembled WGS sequence"/>
</dbReference>
<dbReference type="InterPro" id="IPR002104">
    <property type="entry name" value="Integrase_catalytic"/>
</dbReference>
<dbReference type="GO" id="GO:0006310">
    <property type="term" value="P:DNA recombination"/>
    <property type="evidence" value="ECO:0007669"/>
    <property type="project" value="UniProtKB-KW"/>
</dbReference>
<organism evidence="6 7">
    <name type="scientific">Anaerovibrio lipolyticus DSM 3074</name>
    <dbReference type="NCBI Taxonomy" id="1120997"/>
    <lineage>
        <taxon>Bacteria</taxon>
        <taxon>Bacillati</taxon>
        <taxon>Bacillota</taxon>
        <taxon>Negativicutes</taxon>
        <taxon>Selenomonadales</taxon>
        <taxon>Selenomonadaceae</taxon>
        <taxon>Anaerovibrio</taxon>
    </lineage>
</organism>
<evidence type="ECO:0000256" key="3">
    <source>
        <dbReference type="PROSITE-ProRule" id="PRU01248"/>
    </source>
</evidence>
<proteinExistence type="predicted"/>
<dbReference type="PANTHER" id="PTHR34605:SF4">
    <property type="entry name" value="DNA ADENINE METHYLTRANSFERASE"/>
    <property type="match status" value="1"/>
</dbReference>
<dbReference type="SUPFAM" id="SSF47823">
    <property type="entry name" value="lambda integrase-like, N-terminal domain"/>
    <property type="match status" value="1"/>
</dbReference>
<dbReference type="Gene3D" id="1.10.443.10">
    <property type="entry name" value="Intergrase catalytic core"/>
    <property type="match status" value="1"/>
</dbReference>
<dbReference type="GO" id="GO:0003677">
    <property type="term" value="F:DNA binding"/>
    <property type="evidence" value="ECO:0007669"/>
    <property type="project" value="UniProtKB-UniRule"/>
</dbReference>
<dbReference type="Gene3D" id="1.10.150.130">
    <property type="match status" value="1"/>
</dbReference>
<dbReference type="AlphaFoldDB" id="A0A1M6CW82"/>
<protein>
    <submittedName>
        <fullName evidence="6">Site-specific recombinase XerD</fullName>
    </submittedName>
</protein>
<evidence type="ECO:0000256" key="2">
    <source>
        <dbReference type="ARBA" id="ARBA00023172"/>
    </source>
</evidence>
<dbReference type="InterPro" id="IPR052925">
    <property type="entry name" value="Phage_Integrase-like_Recomb"/>
</dbReference>